<gene>
    <name evidence="10" type="ORF">NQ314_021110</name>
</gene>
<keyword evidence="4" id="KW-0540">Nuclease</keyword>
<feature type="compositionally biased region" description="Acidic residues" evidence="8">
    <location>
        <begin position="345"/>
        <end position="354"/>
    </location>
</feature>
<dbReference type="InterPro" id="IPR045249">
    <property type="entry name" value="HARBI1-like"/>
</dbReference>
<organism evidence="10 11">
    <name type="scientific">Rhamnusium bicolor</name>
    <dbReference type="NCBI Taxonomy" id="1586634"/>
    <lineage>
        <taxon>Eukaryota</taxon>
        <taxon>Metazoa</taxon>
        <taxon>Ecdysozoa</taxon>
        <taxon>Arthropoda</taxon>
        <taxon>Hexapoda</taxon>
        <taxon>Insecta</taxon>
        <taxon>Pterygota</taxon>
        <taxon>Neoptera</taxon>
        <taxon>Endopterygota</taxon>
        <taxon>Coleoptera</taxon>
        <taxon>Polyphaga</taxon>
        <taxon>Cucujiformia</taxon>
        <taxon>Chrysomeloidea</taxon>
        <taxon>Cerambycidae</taxon>
        <taxon>Lepturinae</taxon>
        <taxon>Rhagiini</taxon>
        <taxon>Rhamnusium</taxon>
    </lineage>
</organism>
<name>A0AAV8WJF5_9CUCU</name>
<evidence type="ECO:0000256" key="8">
    <source>
        <dbReference type="SAM" id="MobiDB-lite"/>
    </source>
</evidence>
<dbReference type="Pfam" id="PF13359">
    <property type="entry name" value="DDE_Tnp_4"/>
    <property type="match status" value="1"/>
</dbReference>
<feature type="domain" description="DDE Tnp4" evidence="9">
    <location>
        <begin position="194"/>
        <end position="332"/>
    </location>
</feature>
<evidence type="ECO:0000256" key="2">
    <source>
        <dbReference type="ARBA" id="ARBA00004123"/>
    </source>
</evidence>
<evidence type="ECO:0000256" key="6">
    <source>
        <dbReference type="ARBA" id="ARBA00022801"/>
    </source>
</evidence>
<evidence type="ECO:0000313" key="10">
    <source>
        <dbReference type="EMBL" id="KAJ8926508.1"/>
    </source>
</evidence>
<dbReference type="GO" id="GO:0004518">
    <property type="term" value="F:nuclease activity"/>
    <property type="evidence" value="ECO:0007669"/>
    <property type="project" value="UniProtKB-KW"/>
</dbReference>
<protein>
    <recommendedName>
        <fullName evidence="9">DDE Tnp4 domain-containing protein</fullName>
    </recommendedName>
</protein>
<dbReference type="GO" id="GO:0005634">
    <property type="term" value="C:nucleus"/>
    <property type="evidence" value="ECO:0007669"/>
    <property type="project" value="UniProtKB-SubCell"/>
</dbReference>
<feature type="region of interest" description="Disordered" evidence="8">
    <location>
        <begin position="345"/>
        <end position="383"/>
    </location>
</feature>
<evidence type="ECO:0000259" key="9">
    <source>
        <dbReference type="Pfam" id="PF13359"/>
    </source>
</evidence>
<dbReference type="InterPro" id="IPR027806">
    <property type="entry name" value="HARBI1_dom"/>
</dbReference>
<dbReference type="PANTHER" id="PTHR22930">
    <property type="match status" value="1"/>
</dbReference>
<accession>A0AAV8WJF5</accession>
<comment type="subcellular location">
    <subcellularLocation>
        <location evidence="2">Nucleus</location>
    </subcellularLocation>
</comment>
<reference evidence="10" key="1">
    <citation type="journal article" date="2023" name="Insect Mol. Biol.">
        <title>Genome sequencing provides insights into the evolution of gene families encoding plant cell wall-degrading enzymes in longhorned beetles.</title>
        <authorList>
            <person name="Shin N.R."/>
            <person name="Okamura Y."/>
            <person name="Kirsch R."/>
            <person name="Pauchet Y."/>
        </authorList>
    </citation>
    <scope>NUCLEOTIDE SEQUENCE</scope>
    <source>
        <strain evidence="10">RBIC_L_NR</strain>
    </source>
</reference>
<dbReference type="GO" id="GO:0016787">
    <property type="term" value="F:hydrolase activity"/>
    <property type="evidence" value="ECO:0007669"/>
    <property type="project" value="UniProtKB-KW"/>
</dbReference>
<evidence type="ECO:0000256" key="5">
    <source>
        <dbReference type="ARBA" id="ARBA00022723"/>
    </source>
</evidence>
<comment type="similarity">
    <text evidence="3">Belongs to the HARBI1 family.</text>
</comment>
<keyword evidence="7" id="KW-0539">Nucleus</keyword>
<dbReference type="Proteomes" id="UP001162156">
    <property type="component" value="Unassembled WGS sequence"/>
</dbReference>
<evidence type="ECO:0000256" key="4">
    <source>
        <dbReference type="ARBA" id="ARBA00022722"/>
    </source>
</evidence>
<proteinExistence type="inferred from homology"/>
<dbReference type="GO" id="GO:0046872">
    <property type="term" value="F:metal ion binding"/>
    <property type="evidence" value="ECO:0007669"/>
    <property type="project" value="UniProtKB-KW"/>
</dbReference>
<dbReference type="PANTHER" id="PTHR22930:SF267">
    <property type="entry name" value="NUCLEASE HARBI1-RELATED"/>
    <property type="match status" value="1"/>
</dbReference>
<comment type="cofactor">
    <cofactor evidence="1">
        <name>a divalent metal cation</name>
        <dbReference type="ChEBI" id="CHEBI:60240"/>
    </cofactor>
</comment>
<keyword evidence="6" id="KW-0378">Hydrolase</keyword>
<keyword evidence="5" id="KW-0479">Metal-binding</keyword>
<dbReference type="EMBL" id="JANEYF010005871">
    <property type="protein sequence ID" value="KAJ8926508.1"/>
    <property type="molecule type" value="Genomic_DNA"/>
</dbReference>
<comment type="caution">
    <text evidence="10">The sequence shown here is derived from an EMBL/GenBank/DDBJ whole genome shotgun (WGS) entry which is preliminary data.</text>
</comment>
<evidence type="ECO:0000256" key="7">
    <source>
        <dbReference type="ARBA" id="ARBA00023242"/>
    </source>
</evidence>
<evidence type="ECO:0000313" key="11">
    <source>
        <dbReference type="Proteomes" id="UP001162156"/>
    </source>
</evidence>
<evidence type="ECO:0000256" key="1">
    <source>
        <dbReference type="ARBA" id="ARBA00001968"/>
    </source>
</evidence>
<keyword evidence="11" id="KW-1185">Reference proteome</keyword>
<evidence type="ECO:0000256" key="3">
    <source>
        <dbReference type="ARBA" id="ARBA00006958"/>
    </source>
</evidence>
<sequence length="383" mass="44038">MYSFLDDMDRPGQTGYLLLNEEGAVLSSAGDLENDEKSAIIIMGLINLTSQIDSNAFLPEEGFKKAIGNEEERREHRIIKRQLRDHSNPLTLPEVIFKQIYRLCRTIAHYLVQEISPFLQEKEREEIAIPDTLIVLCALHFYGQGSYQNKSVDAVTSILNEHFGHIQFPISEEEKDIEKWKFMNMVNGFPGILFYNRKEFYSINVQCIVGADLKLLALNARYIGSVHDSAIWATSAIRMLLLEEYQIGHRNSWLIGDGGYPLEPWLLTPVSGPNINDHEQKFNRAHRSTRNVAERFNGVFKAIFTCCSADRTLHYAPEKASKIINACGIIYNIYLNRHDFEEVEETNDDIENQNDEPLNPEWQNGPLNQEWRNEGNRVKSKNS</sequence>
<dbReference type="AlphaFoldDB" id="A0AAV8WJF5"/>